<dbReference type="EMBL" id="AVOT02039467">
    <property type="protein sequence ID" value="MBW0534535.1"/>
    <property type="molecule type" value="Genomic_DNA"/>
</dbReference>
<reference evidence="2" key="1">
    <citation type="submission" date="2021-03" db="EMBL/GenBank/DDBJ databases">
        <title>Draft genome sequence of rust myrtle Austropuccinia psidii MF-1, a brazilian biotype.</title>
        <authorList>
            <person name="Quecine M.C."/>
            <person name="Pachon D.M.R."/>
            <person name="Bonatelli M.L."/>
            <person name="Correr F.H."/>
            <person name="Franceschini L.M."/>
            <person name="Leite T.F."/>
            <person name="Margarido G.R.A."/>
            <person name="Almeida C.A."/>
            <person name="Ferrarezi J.A."/>
            <person name="Labate C.A."/>
        </authorList>
    </citation>
    <scope>NUCLEOTIDE SEQUENCE</scope>
    <source>
        <strain evidence="2">MF-1</strain>
    </source>
</reference>
<evidence type="ECO:0000313" key="3">
    <source>
        <dbReference type="Proteomes" id="UP000765509"/>
    </source>
</evidence>
<feature type="region of interest" description="Disordered" evidence="1">
    <location>
        <begin position="1"/>
        <end position="33"/>
    </location>
</feature>
<protein>
    <submittedName>
        <fullName evidence="2">Uncharacterized protein</fullName>
    </submittedName>
</protein>
<gene>
    <name evidence="2" type="ORF">O181_074250</name>
</gene>
<evidence type="ECO:0000256" key="1">
    <source>
        <dbReference type="SAM" id="MobiDB-lite"/>
    </source>
</evidence>
<sequence length="103" mass="11110">MHRAKPTKSPIPSLPCEQTLQKPTPGPSVTQWLEDSCRGNKKTIPFLFSTFDSSELTLPPFVEPSQPDEPPISGLSQPSEPPPGRISCQSSAIDFTSSKCQAG</sequence>
<comment type="caution">
    <text evidence="2">The sequence shown here is derived from an EMBL/GenBank/DDBJ whole genome shotgun (WGS) entry which is preliminary data.</text>
</comment>
<keyword evidence="3" id="KW-1185">Reference proteome</keyword>
<dbReference type="AlphaFoldDB" id="A0A9Q3ICT9"/>
<feature type="compositionally biased region" description="Polar residues" evidence="1">
    <location>
        <begin position="16"/>
        <end position="33"/>
    </location>
</feature>
<evidence type="ECO:0000313" key="2">
    <source>
        <dbReference type="EMBL" id="MBW0534535.1"/>
    </source>
</evidence>
<feature type="compositionally biased region" description="Polar residues" evidence="1">
    <location>
        <begin position="87"/>
        <end position="103"/>
    </location>
</feature>
<name>A0A9Q3ICT9_9BASI</name>
<dbReference type="Proteomes" id="UP000765509">
    <property type="component" value="Unassembled WGS sequence"/>
</dbReference>
<organism evidence="2 3">
    <name type="scientific">Austropuccinia psidii MF-1</name>
    <dbReference type="NCBI Taxonomy" id="1389203"/>
    <lineage>
        <taxon>Eukaryota</taxon>
        <taxon>Fungi</taxon>
        <taxon>Dikarya</taxon>
        <taxon>Basidiomycota</taxon>
        <taxon>Pucciniomycotina</taxon>
        <taxon>Pucciniomycetes</taxon>
        <taxon>Pucciniales</taxon>
        <taxon>Sphaerophragmiaceae</taxon>
        <taxon>Austropuccinia</taxon>
    </lineage>
</organism>
<proteinExistence type="predicted"/>
<feature type="region of interest" description="Disordered" evidence="1">
    <location>
        <begin position="58"/>
        <end position="103"/>
    </location>
</feature>
<accession>A0A9Q3ICT9</accession>